<reference evidence="2 3" key="1">
    <citation type="submission" date="2020-07" db="EMBL/GenBank/DDBJ databases">
        <title>Vallitalea guaymasensis genome.</title>
        <authorList>
            <person name="Postec A."/>
        </authorList>
    </citation>
    <scope>NUCLEOTIDE SEQUENCE [LARGE SCALE GENOMIC DNA]</scope>
    <source>
        <strain evidence="2 3">Ra1766G1</strain>
    </source>
</reference>
<protein>
    <submittedName>
        <fullName evidence="2">Uncharacterized protein</fullName>
    </submittedName>
</protein>
<accession>A0A8J8MAC0</accession>
<evidence type="ECO:0000313" key="3">
    <source>
        <dbReference type="Proteomes" id="UP000677305"/>
    </source>
</evidence>
<gene>
    <name evidence="2" type="ORF">HYG85_09405</name>
</gene>
<keyword evidence="3" id="KW-1185">Reference proteome</keyword>
<feature type="compositionally biased region" description="Polar residues" evidence="1">
    <location>
        <begin position="97"/>
        <end position="106"/>
    </location>
</feature>
<dbReference type="KEGG" id="vgu:HYG85_09405"/>
<evidence type="ECO:0000313" key="2">
    <source>
        <dbReference type="EMBL" id="QUH29128.1"/>
    </source>
</evidence>
<dbReference type="OrthoDB" id="2663004at2"/>
<dbReference type="Proteomes" id="UP000677305">
    <property type="component" value="Chromosome"/>
</dbReference>
<evidence type="ECO:0000256" key="1">
    <source>
        <dbReference type="SAM" id="MobiDB-lite"/>
    </source>
</evidence>
<dbReference type="EMBL" id="CP058561">
    <property type="protein sequence ID" value="QUH29128.1"/>
    <property type="molecule type" value="Genomic_DNA"/>
</dbReference>
<organism evidence="2 3">
    <name type="scientific">Vallitalea guaymasensis</name>
    <dbReference type="NCBI Taxonomy" id="1185412"/>
    <lineage>
        <taxon>Bacteria</taxon>
        <taxon>Bacillati</taxon>
        <taxon>Bacillota</taxon>
        <taxon>Clostridia</taxon>
        <taxon>Lachnospirales</taxon>
        <taxon>Vallitaleaceae</taxon>
        <taxon>Vallitalea</taxon>
    </lineage>
</organism>
<sequence length="117" mass="13353">MGGKAKLLDPELLESLYIESIQFKSKSEETSNKIRVLINKVTDPMFMHNIKSDENEKLMESIMTSKQSLEDLLDFLKTTANYIDSTLEGTVCHTQEVHGQNNTDGKNSIHEQHTLKR</sequence>
<name>A0A8J8MAC0_9FIRM</name>
<feature type="region of interest" description="Disordered" evidence="1">
    <location>
        <begin position="97"/>
        <end position="117"/>
    </location>
</feature>
<feature type="compositionally biased region" description="Basic and acidic residues" evidence="1">
    <location>
        <begin position="107"/>
        <end position="117"/>
    </location>
</feature>
<dbReference type="AlphaFoldDB" id="A0A8J8MAC0"/>
<proteinExistence type="predicted"/>
<dbReference type="RefSeq" id="WP_113672731.1">
    <property type="nucleotide sequence ID" value="NZ_CAJXUH010000002.1"/>
</dbReference>